<dbReference type="Pfam" id="PF06182">
    <property type="entry name" value="ABC2_membrane_6"/>
    <property type="match status" value="1"/>
</dbReference>
<keyword evidence="1" id="KW-0812">Transmembrane</keyword>
<dbReference type="AlphaFoldDB" id="A0A5R9GIK0"/>
<evidence type="ECO:0000313" key="3">
    <source>
        <dbReference type="Proteomes" id="UP000309676"/>
    </source>
</evidence>
<protein>
    <submittedName>
        <fullName evidence="2">ABC transporter permease</fullName>
    </submittedName>
</protein>
<evidence type="ECO:0000313" key="2">
    <source>
        <dbReference type="EMBL" id="TLS54346.1"/>
    </source>
</evidence>
<evidence type="ECO:0000256" key="1">
    <source>
        <dbReference type="SAM" id="Phobius"/>
    </source>
</evidence>
<organism evidence="2 3">
    <name type="scientific">Paenibacillus antri</name>
    <dbReference type="NCBI Taxonomy" id="2582848"/>
    <lineage>
        <taxon>Bacteria</taxon>
        <taxon>Bacillati</taxon>
        <taxon>Bacillota</taxon>
        <taxon>Bacilli</taxon>
        <taxon>Bacillales</taxon>
        <taxon>Paenibacillaceae</taxon>
        <taxon>Paenibacillus</taxon>
    </lineage>
</organism>
<accession>A0A5R9GIK0</accession>
<sequence>MAQMEYRFNFLMGIGVETAFLFAKMLYVIVVYQADVHIAGLSPDSILMFVGTYTMMTGLYMGLFAMNFYQIPEQVLQGKLDLLLTKPVSLQFMLTLRRVDFGLPLPNVIGGIAMIAIGWGRTGIPVTIGNIAGFMFFLVMAVALTYALFLIPQLTSFWFGQIRGLNSIADAVWDFNNMPMAIYKRWIQQVGIFVLPIFMITNFSPLFVMDRLEVGYFAWAIAAPLLLLAVARLIWSAALRNYSSAN</sequence>
<proteinExistence type="predicted"/>
<gene>
    <name evidence="2" type="ORF">FE782_00785</name>
</gene>
<name>A0A5R9GIK0_9BACL</name>
<feature type="transmembrane region" description="Helical" evidence="1">
    <location>
        <begin position="190"/>
        <end position="208"/>
    </location>
</feature>
<dbReference type="PANTHER" id="PTHR36833:SF2">
    <property type="entry name" value="SLR0610 PROTEIN"/>
    <property type="match status" value="1"/>
</dbReference>
<dbReference type="Proteomes" id="UP000309676">
    <property type="component" value="Unassembled WGS sequence"/>
</dbReference>
<comment type="caution">
    <text evidence="2">The sequence shown here is derived from an EMBL/GenBank/DDBJ whole genome shotgun (WGS) entry which is preliminary data.</text>
</comment>
<keyword evidence="1" id="KW-0472">Membrane</keyword>
<reference evidence="2 3" key="1">
    <citation type="submission" date="2019-05" db="EMBL/GenBank/DDBJ databases">
        <authorList>
            <person name="Narsing Rao M.P."/>
            <person name="Li W.J."/>
        </authorList>
    </citation>
    <scope>NUCLEOTIDE SEQUENCE [LARGE SCALE GENOMIC DNA]</scope>
    <source>
        <strain evidence="2 3">SYSU_K30003</strain>
    </source>
</reference>
<keyword evidence="3" id="KW-1185">Reference proteome</keyword>
<feature type="transmembrane region" description="Helical" evidence="1">
    <location>
        <begin position="131"/>
        <end position="151"/>
    </location>
</feature>
<dbReference type="EMBL" id="VCIW01000001">
    <property type="protein sequence ID" value="TLS54346.1"/>
    <property type="molecule type" value="Genomic_DNA"/>
</dbReference>
<dbReference type="InterPro" id="IPR010390">
    <property type="entry name" value="ABC-2_transporter-like"/>
</dbReference>
<keyword evidence="1" id="KW-1133">Transmembrane helix</keyword>
<dbReference type="PANTHER" id="PTHR36833">
    <property type="entry name" value="SLR0610 PROTEIN-RELATED"/>
    <property type="match status" value="1"/>
</dbReference>
<feature type="transmembrane region" description="Helical" evidence="1">
    <location>
        <begin position="12"/>
        <end position="34"/>
    </location>
</feature>
<feature type="transmembrane region" description="Helical" evidence="1">
    <location>
        <begin position="214"/>
        <end position="235"/>
    </location>
</feature>
<dbReference type="OrthoDB" id="3818833at2"/>
<feature type="transmembrane region" description="Helical" evidence="1">
    <location>
        <begin position="101"/>
        <end position="119"/>
    </location>
</feature>
<feature type="transmembrane region" description="Helical" evidence="1">
    <location>
        <begin position="46"/>
        <end position="69"/>
    </location>
</feature>